<dbReference type="AlphaFoldDB" id="A0A6A5BH30"/>
<dbReference type="RefSeq" id="XP_044558047.1">
    <property type="nucleotide sequence ID" value="XM_044712406.1"/>
</dbReference>
<name>A0A6A5BH30_NAEFO</name>
<dbReference type="InterPro" id="IPR009091">
    <property type="entry name" value="RCC1/BLIP-II"/>
</dbReference>
<dbReference type="VEuPathDB" id="AmoebaDB:NF0073180"/>
<feature type="compositionally biased region" description="Polar residues" evidence="1">
    <location>
        <begin position="185"/>
        <end position="194"/>
    </location>
</feature>
<comment type="caution">
    <text evidence="2">The sequence shown here is derived from an EMBL/GenBank/DDBJ whole genome shotgun (WGS) entry which is preliminary data.</text>
</comment>
<sequence length="270" mass="31000">MTWHSMITLKEFLKEPTNISSRIAKFSKGIPRVKTIVGGDLNTAFLLEDGTLLVSSAIVVYEYDQDRPIAEPCYQIFHYHNPIFMHHVKKVIFSKYNILILLEEGSCLVCGGGEMLGLHEDRQVQDFQKISLEENDERVEDVIVGHFHVILKSSKRRLYSFGCNRFGISSNFEQNSVQGEDDQSRSSFSTPHENDEMSYTSYMFDRFLKRIKNNSQNGNISYDLVTCVFLLNGISDIGTPFKAFIFNPSYTRTFTTYFGKEVSILELSFN</sequence>
<evidence type="ECO:0000256" key="1">
    <source>
        <dbReference type="SAM" id="MobiDB-lite"/>
    </source>
</evidence>
<dbReference type="VEuPathDB" id="AmoebaDB:FDP41_008541"/>
<dbReference type="SUPFAM" id="SSF50985">
    <property type="entry name" value="RCC1/BLIP-II"/>
    <property type="match status" value="1"/>
</dbReference>
<dbReference type="VEuPathDB" id="AmoebaDB:NfTy_092570"/>
<gene>
    <name evidence="2" type="ORF">FDP41_008541</name>
</gene>
<protein>
    <submittedName>
        <fullName evidence="2">Uncharacterized protein</fullName>
    </submittedName>
</protein>
<evidence type="ECO:0000313" key="3">
    <source>
        <dbReference type="Proteomes" id="UP000444721"/>
    </source>
</evidence>
<dbReference type="GeneID" id="68115759"/>
<organism evidence="2 3">
    <name type="scientific">Naegleria fowleri</name>
    <name type="common">Brain eating amoeba</name>
    <dbReference type="NCBI Taxonomy" id="5763"/>
    <lineage>
        <taxon>Eukaryota</taxon>
        <taxon>Discoba</taxon>
        <taxon>Heterolobosea</taxon>
        <taxon>Tetramitia</taxon>
        <taxon>Eutetramitia</taxon>
        <taxon>Vahlkampfiidae</taxon>
        <taxon>Naegleria</taxon>
    </lineage>
</organism>
<reference evidence="2 3" key="1">
    <citation type="journal article" date="2019" name="Sci. Rep.">
        <title>Nanopore sequencing improves the draft genome of the human pathogenic amoeba Naegleria fowleri.</title>
        <authorList>
            <person name="Liechti N."/>
            <person name="Schurch N."/>
            <person name="Bruggmann R."/>
            <person name="Wittwer M."/>
        </authorList>
    </citation>
    <scope>NUCLEOTIDE SEQUENCE [LARGE SCALE GENOMIC DNA]</scope>
    <source>
        <strain evidence="2 3">ATCC 30894</strain>
    </source>
</reference>
<dbReference type="EMBL" id="VFQX01000061">
    <property type="protein sequence ID" value="KAF0973334.1"/>
    <property type="molecule type" value="Genomic_DNA"/>
</dbReference>
<dbReference type="OrthoDB" id="10256179at2759"/>
<dbReference type="Proteomes" id="UP000444721">
    <property type="component" value="Unassembled WGS sequence"/>
</dbReference>
<evidence type="ECO:0000313" key="2">
    <source>
        <dbReference type="EMBL" id="KAF0973334.1"/>
    </source>
</evidence>
<keyword evidence="3" id="KW-1185">Reference proteome</keyword>
<proteinExistence type="predicted"/>
<accession>A0A6A5BH30</accession>
<dbReference type="Gene3D" id="2.130.10.30">
    <property type="entry name" value="Regulator of chromosome condensation 1/beta-lactamase-inhibitor protein II"/>
    <property type="match status" value="1"/>
</dbReference>
<feature type="region of interest" description="Disordered" evidence="1">
    <location>
        <begin position="175"/>
        <end position="194"/>
    </location>
</feature>